<evidence type="ECO:0000256" key="4">
    <source>
        <dbReference type="ARBA" id="ARBA00014046"/>
    </source>
</evidence>
<dbReference type="GO" id="GO:0000719">
    <property type="term" value="P:photoreactive repair"/>
    <property type="evidence" value="ECO:0007669"/>
    <property type="project" value="TreeGrafter"/>
</dbReference>
<accession>A0AAE6M5N6</accession>
<dbReference type="InterPro" id="IPR036134">
    <property type="entry name" value="Crypto/Photolyase_FAD-like_sf"/>
</dbReference>
<dbReference type="InterPro" id="IPR014729">
    <property type="entry name" value="Rossmann-like_a/b/a_fold"/>
</dbReference>
<dbReference type="Gene3D" id="3.40.50.620">
    <property type="entry name" value="HUPs"/>
    <property type="match status" value="1"/>
</dbReference>
<evidence type="ECO:0000256" key="6">
    <source>
        <dbReference type="ARBA" id="ARBA00022763"/>
    </source>
</evidence>
<evidence type="ECO:0000256" key="10">
    <source>
        <dbReference type="ARBA" id="ARBA00023239"/>
    </source>
</evidence>
<dbReference type="InterPro" id="IPR006050">
    <property type="entry name" value="DNA_photolyase_N"/>
</dbReference>
<dbReference type="FunFam" id="3.40.50.620:FF:000110">
    <property type="entry name" value="Deoxyribodipyrimidine photolyase"/>
    <property type="match status" value="1"/>
</dbReference>
<evidence type="ECO:0000256" key="12">
    <source>
        <dbReference type="ARBA" id="ARBA00033999"/>
    </source>
</evidence>
<dbReference type="EMBL" id="MK419956">
    <property type="protein sequence ID" value="QEI03609.1"/>
    <property type="molecule type" value="Genomic_DNA"/>
</dbReference>
<dbReference type="KEGG" id="vg:80538111"/>
<dbReference type="PROSITE" id="PS51645">
    <property type="entry name" value="PHR_CRY_ALPHA_BETA"/>
    <property type="match status" value="1"/>
</dbReference>
<dbReference type="GO" id="GO:0003904">
    <property type="term" value="F:deoxyribodipyrimidine photo-lyase activity"/>
    <property type="evidence" value="ECO:0007669"/>
    <property type="project" value="UniProtKB-EC"/>
</dbReference>
<dbReference type="Gene3D" id="1.25.40.80">
    <property type="match status" value="1"/>
</dbReference>
<comment type="cofactor">
    <cofactor evidence="1">
        <name>FAD</name>
        <dbReference type="ChEBI" id="CHEBI:57692"/>
    </cofactor>
</comment>
<dbReference type="EC" id="4.1.99.3" evidence="3"/>
<dbReference type="NCBIfam" id="TIGR00591">
    <property type="entry name" value="phr2"/>
    <property type="match status" value="1"/>
</dbReference>
<keyword evidence="6" id="KW-0227">DNA damage</keyword>
<dbReference type="InterPro" id="IPR052219">
    <property type="entry name" value="Photolyase_Class-2"/>
</dbReference>
<dbReference type="GO" id="GO:0003677">
    <property type="term" value="F:DNA binding"/>
    <property type="evidence" value="ECO:0007669"/>
    <property type="project" value="UniProtKB-KW"/>
</dbReference>
<evidence type="ECO:0000256" key="8">
    <source>
        <dbReference type="ARBA" id="ARBA00023125"/>
    </source>
</evidence>
<dbReference type="InterPro" id="IPR008148">
    <property type="entry name" value="DNA_photolyase_2"/>
</dbReference>
<sequence>MDINNDFSISRYINVDSECDFRRIRKLSNIGRNMINPNKTGGVVYWMSRDSRVQDNWAMIYAQELAINNSCPLYVVFCLTKKFEDAGERQFKFLLDGLRIVQKQCEELDITFVILGDSGDVVLNDWVVKYNISAVICDFNPLRTVRNWVERVVRQLPRDVYFAQVDAHNVVPCWVASGKQEYSARIFRCTLEKYHIKTYLKPFPCVEKHPFKSEATIDPATTTNIDWDYLLDSREVCKDLKPIQWTEAGYHAAVSRYAKFVYSSLNKYADHRNNPLEKAQSGLSPFLHFGQISAQRIILHVTRLNNDTAKYNQHSIDQFVEEIFIRRELADNYCFYNPNYDNLSGAPNWALKTIDDHKMDIHTCVYSLDELQNSLTHDQLWNCAQRDLVVNGKMHGYLRMYWAKKILEWSLNFETALSTTIYFNNRFSLDGRDPNGYVGIMWSICGLHDRGFVERPIYGKIRPMSSDGMRRKFKVRDYINICKFKFNRSIQ</sequence>
<organism evidence="14 15">
    <name type="scientific">Rachiplusia nu nucleopolyhedrovirus</name>
    <dbReference type="NCBI Taxonomy" id="2605775"/>
    <lineage>
        <taxon>Viruses</taxon>
        <taxon>Viruses incertae sedis</taxon>
        <taxon>Naldaviricetes</taxon>
        <taxon>Lefavirales</taxon>
        <taxon>Baculoviridae</taxon>
        <taxon>Alphabaculovirus</taxon>
        <taxon>Alphabaculovirus ranus</taxon>
    </lineage>
</organism>
<comment type="similarity">
    <text evidence="2">Belongs to the DNA photolyase class-2 family.</text>
</comment>
<keyword evidence="9" id="KW-0234">DNA repair</keyword>
<dbReference type="PANTHER" id="PTHR10211">
    <property type="entry name" value="DEOXYRIBODIPYRIMIDINE PHOTOLYASE"/>
    <property type="match status" value="1"/>
</dbReference>
<feature type="domain" description="Photolyase/cryptochrome alpha/beta" evidence="13">
    <location>
        <begin position="41"/>
        <end position="173"/>
    </location>
</feature>
<dbReference type="GO" id="GO:0009650">
    <property type="term" value="P:UV protection"/>
    <property type="evidence" value="ECO:0007669"/>
    <property type="project" value="UniProtKB-ARBA"/>
</dbReference>
<keyword evidence="8" id="KW-0238">DNA-binding</keyword>
<dbReference type="Gene3D" id="1.10.579.10">
    <property type="entry name" value="DNA Cyclobutane Dipyrimidine Photolyase, subunit A, domain 3"/>
    <property type="match status" value="1"/>
</dbReference>
<evidence type="ECO:0000256" key="7">
    <source>
        <dbReference type="ARBA" id="ARBA00022827"/>
    </source>
</evidence>
<keyword evidence="15" id="KW-1185">Reference proteome</keyword>
<dbReference type="SUPFAM" id="SSF48173">
    <property type="entry name" value="Cryptochrome/photolyase FAD-binding domain"/>
    <property type="match status" value="1"/>
</dbReference>
<evidence type="ECO:0000313" key="15">
    <source>
        <dbReference type="Proteomes" id="UP000830719"/>
    </source>
</evidence>
<evidence type="ECO:0000259" key="13">
    <source>
        <dbReference type="PROSITE" id="PS51645"/>
    </source>
</evidence>
<dbReference type="InterPro" id="IPR036155">
    <property type="entry name" value="Crypto/Photolyase_N_sf"/>
</dbReference>
<comment type="catalytic activity">
    <reaction evidence="12">
        <text>cyclobutadipyrimidine (in DNA) = 2 pyrimidine residues (in DNA).</text>
        <dbReference type="EC" id="4.1.99.3"/>
    </reaction>
</comment>
<evidence type="ECO:0000256" key="2">
    <source>
        <dbReference type="ARBA" id="ARBA00006409"/>
    </source>
</evidence>
<dbReference type="Pfam" id="PF00875">
    <property type="entry name" value="DNA_photolyase"/>
    <property type="match status" value="1"/>
</dbReference>
<dbReference type="FunFam" id="1.10.579.10:FF:000002">
    <property type="entry name" value="Deoxyribodipyrimidine photolyase"/>
    <property type="match status" value="1"/>
</dbReference>
<evidence type="ECO:0000256" key="11">
    <source>
        <dbReference type="ARBA" id="ARBA00031671"/>
    </source>
</evidence>
<evidence type="ECO:0000256" key="1">
    <source>
        <dbReference type="ARBA" id="ARBA00001974"/>
    </source>
</evidence>
<dbReference type="SUPFAM" id="SSF52425">
    <property type="entry name" value="Cryptochrome/photolyase, N-terminal domain"/>
    <property type="match status" value="1"/>
</dbReference>
<gene>
    <name evidence="14" type="primary">phr-2</name>
</gene>
<keyword evidence="5" id="KW-0285">Flavoprotein</keyword>
<protein>
    <recommendedName>
        <fullName evidence="4">Deoxyribodipyrimidine photo-lyase</fullName>
        <ecNumber evidence="3">4.1.99.3</ecNumber>
    </recommendedName>
    <alternativeName>
        <fullName evidence="11">DNA photolyase</fullName>
    </alternativeName>
</protein>
<name>A0AAE6M5N6_9ABAC</name>
<evidence type="ECO:0000313" key="14">
    <source>
        <dbReference type="EMBL" id="QEI03609.1"/>
    </source>
</evidence>
<dbReference type="PANTHER" id="PTHR10211:SF0">
    <property type="entry name" value="DEOXYRIBODIPYRIMIDINE PHOTO-LYASE"/>
    <property type="match status" value="1"/>
</dbReference>
<keyword evidence="7" id="KW-0274">FAD</keyword>
<dbReference type="Proteomes" id="UP000830719">
    <property type="component" value="Segment"/>
</dbReference>
<reference evidence="14" key="1">
    <citation type="submission" date="2019-01" db="EMBL/GenBank/DDBJ databases">
        <authorList>
            <person name="Trentin L.B."/>
            <person name="Santos E.R."/>
            <person name="Silva L.A."/>
            <person name="Sosa-Gomez D.R."/>
            <person name="Ribeiro B.M."/>
            <person name="Ardisson-Araujo D.M.P."/>
        </authorList>
    </citation>
    <scope>NUCLEOTIDE SEQUENCE</scope>
    <source>
        <strain evidence="14">VPN54</strain>
    </source>
</reference>
<keyword evidence="10" id="KW-0456">Lyase</keyword>
<evidence type="ECO:0000256" key="9">
    <source>
        <dbReference type="ARBA" id="ARBA00023204"/>
    </source>
</evidence>
<evidence type="ECO:0000256" key="3">
    <source>
        <dbReference type="ARBA" id="ARBA00013149"/>
    </source>
</evidence>
<evidence type="ECO:0000256" key="5">
    <source>
        <dbReference type="ARBA" id="ARBA00022630"/>
    </source>
</evidence>
<dbReference type="GeneID" id="80538111"/>
<proteinExistence type="inferred from homology"/>
<dbReference type="FunFam" id="1.25.40.80:FF:000004">
    <property type="entry name" value="Deoxyribodipyrimidine photolyase"/>
    <property type="match status" value="1"/>
</dbReference>
<dbReference type="RefSeq" id="YP_010799651.1">
    <property type="nucleotide sequence ID" value="NC_076682.1"/>
</dbReference>